<dbReference type="OrthoDB" id="7859927at2"/>
<evidence type="ECO:0000313" key="1">
    <source>
        <dbReference type="EMBL" id="ROR89812.1"/>
    </source>
</evidence>
<comment type="caution">
    <text evidence="1">The sequence shown here is derived from an EMBL/GenBank/DDBJ whole genome shotgun (WGS) entry which is preliminary data.</text>
</comment>
<gene>
    <name evidence="1" type="ORF">EDD33_0642</name>
</gene>
<reference evidence="1 2" key="1">
    <citation type="submission" date="2018-11" db="EMBL/GenBank/DDBJ databases">
        <title>Sequencing the genomes of 1000 actinobacteria strains.</title>
        <authorList>
            <person name="Klenk H.-P."/>
        </authorList>
    </citation>
    <scope>NUCLEOTIDE SEQUENCE [LARGE SCALE GENOMIC DNA]</scope>
    <source>
        <strain evidence="1 2">DSM 12652</strain>
    </source>
</reference>
<accession>A0A3N2CQL0</accession>
<organism evidence="1 2">
    <name type="scientific">Nocardioides aurantiacus</name>
    <dbReference type="NCBI Taxonomy" id="86796"/>
    <lineage>
        <taxon>Bacteria</taxon>
        <taxon>Bacillati</taxon>
        <taxon>Actinomycetota</taxon>
        <taxon>Actinomycetes</taxon>
        <taxon>Propionibacteriales</taxon>
        <taxon>Nocardioidaceae</taxon>
        <taxon>Nocardioides</taxon>
    </lineage>
</organism>
<dbReference type="Proteomes" id="UP000281738">
    <property type="component" value="Unassembled WGS sequence"/>
</dbReference>
<dbReference type="InterPro" id="IPR049249">
    <property type="entry name" value="DUF6882"/>
</dbReference>
<dbReference type="EMBL" id="RKHO01000001">
    <property type="protein sequence ID" value="ROR89812.1"/>
    <property type="molecule type" value="Genomic_DNA"/>
</dbReference>
<sequence>MTGLDPALDLGTVLLQGHDMIGESIAVHDRRWGMSQATAWRLDQQAARVEWDLPDGRTAWAPAQVLGSFNADAGTFVWAWDNPTLLEEVSETAWRIRDYGVAHEVFALTTSPLRLDLDQLRDLVALAFRVGGCTGLFHPTRERLTTYVVFGRVTIEPADGADGAEAEQFEVQLP</sequence>
<proteinExistence type="predicted"/>
<protein>
    <submittedName>
        <fullName evidence="1">Uncharacterized protein</fullName>
    </submittedName>
</protein>
<dbReference type="AlphaFoldDB" id="A0A3N2CQL0"/>
<keyword evidence="2" id="KW-1185">Reference proteome</keyword>
<dbReference type="RefSeq" id="WP_123389083.1">
    <property type="nucleotide sequence ID" value="NZ_RKHO01000001.1"/>
</dbReference>
<evidence type="ECO:0000313" key="2">
    <source>
        <dbReference type="Proteomes" id="UP000281738"/>
    </source>
</evidence>
<dbReference type="Pfam" id="PF21813">
    <property type="entry name" value="DUF6882"/>
    <property type="match status" value="1"/>
</dbReference>
<name>A0A3N2CQL0_9ACTN</name>